<dbReference type="AlphaFoldDB" id="A0A8J7UMN9"/>
<dbReference type="EMBL" id="JAGGKE010000002">
    <property type="protein sequence ID" value="MBP1901051.1"/>
    <property type="molecule type" value="Genomic_DNA"/>
</dbReference>
<protein>
    <submittedName>
        <fullName evidence="1">Uncharacterized protein</fullName>
    </submittedName>
</protein>
<organism evidence="1 2">
    <name type="scientific">Halorubrum trapanicum</name>
    <dbReference type="NCBI Taxonomy" id="29284"/>
    <lineage>
        <taxon>Archaea</taxon>
        <taxon>Methanobacteriati</taxon>
        <taxon>Methanobacteriota</taxon>
        <taxon>Stenosarchaea group</taxon>
        <taxon>Halobacteria</taxon>
        <taxon>Halobacteriales</taxon>
        <taxon>Haloferacaceae</taxon>
        <taxon>Halorubrum</taxon>
    </lineage>
</organism>
<dbReference type="RefSeq" id="WP_209544603.1">
    <property type="nucleotide sequence ID" value="NZ_BAAADX010000001.1"/>
</dbReference>
<keyword evidence="2" id="KW-1185">Reference proteome</keyword>
<comment type="caution">
    <text evidence="1">The sequence shown here is derived from an EMBL/GenBank/DDBJ whole genome shotgun (WGS) entry which is preliminary data.</text>
</comment>
<name>A0A8J7UMN9_9EURY</name>
<gene>
    <name evidence="1" type="ORF">J2744_000709</name>
</gene>
<dbReference type="OrthoDB" id="322936at2157"/>
<sequence>MSDAELDAFEDAVDDLGERVSKVLAAGTDQTLDEIEAEIDDLQMPDPLDDRAVDE</sequence>
<dbReference type="Proteomes" id="UP000770586">
    <property type="component" value="Unassembled WGS sequence"/>
</dbReference>
<reference evidence="1 2" key="1">
    <citation type="submission" date="2021-03" db="EMBL/GenBank/DDBJ databases">
        <title>Genomic Encyclopedia of Type Strains, Phase IV (KMG-IV): sequencing the most valuable type-strain genomes for metagenomic binning, comparative biology and taxonomic classification.</title>
        <authorList>
            <person name="Goeker M."/>
        </authorList>
    </citation>
    <scope>NUCLEOTIDE SEQUENCE [LARGE SCALE GENOMIC DNA]</scope>
    <source>
        <strain evidence="1 2">DSM 12287</strain>
    </source>
</reference>
<evidence type="ECO:0000313" key="1">
    <source>
        <dbReference type="EMBL" id="MBP1901051.1"/>
    </source>
</evidence>
<proteinExistence type="predicted"/>
<evidence type="ECO:0000313" key="2">
    <source>
        <dbReference type="Proteomes" id="UP000770586"/>
    </source>
</evidence>
<accession>A0A8J7UMN9</accession>